<proteinExistence type="predicted"/>
<protein>
    <recommendedName>
        <fullName evidence="4">HTH La-type RNA-binding domain-containing protein</fullName>
    </recommendedName>
</protein>
<evidence type="ECO:0000256" key="1">
    <source>
        <dbReference type="SAM" id="MobiDB-lite"/>
    </source>
</evidence>
<evidence type="ECO:0000313" key="2">
    <source>
        <dbReference type="EMBL" id="GFS01656.1"/>
    </source>
</evidence>
<dbReference type="EMBL" id="BMAT01012900">
    <property type="protein sequence ID" value="GFS01656.1"/>
    <property type="molecule type" value="Genomic_DNA"/>
</dbReference>
<comment type="caution">
    <text evidence="2">The sequence shown here is derived from an EMBL/GenBank/DDBJ whole genome shotgun (WGS) entry which is preliminary data.</text>
</comment>
<reference evidence="2 3" key="1">
    <citation type="journal article" date="2021" name="Elife">
        <title>Chloroplast acquisition without the gene transfer in kleptoplastic sea slugs, Plakobranchus ocellatus.</title>
        <authorList>
            <person name="Maeda T."/>
            <person name="Takahashi S."/>
            <person name="Yoshida T."/>
            <person name="Shimamura S."/>
            <person name="Takaki Y."/>
            <person name="Nagai Y."/>
            <person name="Toyoda A."/>
            <person name="Suzuki Y."/>
            <person name="Arimoto A."/>
            <person name="Ishii H."/>
            <person name="Satoh N."/>
            <person name="Nishiyama T."/>
            <person name="Hasebe M."/>
            <person name="Maruyama T."/>
            <person name="Minagawa J."/>
            <person name="Obokata J."/>
            <person name="Shigenobu S."/>
        </authorList>
    </citation>
    <scope>NUCLEOTIDE SEQUENCE [LARGE SCALE GENOMIC DNA]</scope>
</reference>
<accession>A0AAV4HYT8</accession>
<dbReference type="AlphaFoldDB" id="A0AAV4HYT8"/>
<feature type="compositionally biased region" description="Pro residues" evidence="1">
    <location>
        <begin position="37"/>
        <end position="49"/>
    </location>
</feature>
<feature type="compositionally biased region" description="Basic and acidic residues" evidence="1">
    <location>
        <begin position="81"/>
        <end position="92"/>
    </location>
</feature>
<organism evidence="2 3">
    <name type="scientific">Elysia marginata</name>
    <dbReference type="NCBI Taxonomy" id="1093978"/>
    <lineage>
        <taxon>Eukaryota</taxon>
        <taxon>Metazoa</taxon>
        <taxon>Spiralia</taxon>
        <taxon>Lophotrochozoa</taxon>
        <taxon>Mollusca</taxon>
        <taxon>Gastropoda</taxon>
        <taxon>Heterobranchia</taxon>
        <taxon>Euthyneura</taxon>
        <taxon>Panpulmonata</taxon>
        <taxon>Sacoglossa</taxon>
        <taxon>Placobranchoidea</taxon>
        <taxon>Plakobranchidae</taxon>
        <taxon>Elysia</taxon>
    </lineage>
</organism>
<gene>
    <name evidence="2" type="ORF">ElyMa_006427200</name>
</gene>
<feature type="compositionally biased region" description="Basic and acidic residues" evidence="1">
    <location>
        <begin position="102"/>
        <end position="113"/>
    </location>
</feature>
<feature type="region of interest" description="Disordered" evidence="1">
    <location>
        <begin position="1"/>
        <end position="113"/>
    </location>
</feature>
<evidence type="ECO:0008006" key="4">
    <source>
        <dbReference type="Google" id="ProtNLM"/>
    </source>
</evidence>
<name>A0AAV4HYT8_9GAST</name>
<sequence length="168" mass="18592">MAAISSADDVTPDHVTGSENRGENHNHQNSVRFKATSPPPSTPTDPAFPFPNSDPYDVTVSIPMEPNGGGSLNQSDPGTGDVEKTRSDHELSEVVSQNHPHRTSEGDKAEVEEPRCFMEKSDLEETLIRIRQYFLQFLDKNERISEEAFKAALGRKAVMGHPNLSSYR</sequence>
<keyword evidence="3" id="KW-1185">Reference proteome</keyword>
<evidence type="ECO:0000313" key="3">
    <source>
        <dbReference type="Proteomes" id="UP000762676"/>
    </source>
</evidence>
<dbReference type="Proteomes" id="UP000762676">
    <property type="component" value="Unassembled WGS sequence"/>
</dbReference>